<evidence type="ECO:0000313" key="3">
    <source>
        <dbReference type="Proteomes" id="UP000242381"/>
    </source>
</evidence>
<dbReference type="AlphaFoldDB" id="A0A1X0RXU7"/>
<feature type="region of interest" description="Disordered" evidence="1">
    <location>
        <begin position="1"/>
        <end position="261"/>
    </location>
</feature>
<evidence type="ECO:0000256" key="1">
    <source>
        <dbReference type="SAM" id="MobiDB-lite"/>
    </source>
</evidence>
<dbReference type="SMART" id="SM00384">
    <property type="entry name" value="AT_hook"/>
    <property type="match status" value="7"/>
</dbReference>
<sequence length="287" mass="32846">MSKQSSDNDPSSGIIRRKRGRPKKQQSIQASTASVGKKRGRPPKALVEKRERPLKALVEEKEQVNESAPPRKRGRPRKHAPKEIIAPVIRVTTRDKKKQKATVDSGESYPKAGSKRGRPRKTPKKETKEETKEPISIRSKREHPSQVPNIKKNTQIDSKKRGRPRKTPLENDKVQAKKKGRPPKALVSEESQTVSRKRGRPRKDAAKPNKSPKSTKSEEDDDSSSIADFSELLSDEDDEEEEFEPNEDYHFSHSPGKTHHKRIKLFKKYREQSDIDYDIKAKKGKRM</sequence>
<feature type="compositionally biased region" description="Basic and acidic residues" evidence="1">
    <location>
        <begin position="124"/>
        <end position="135"/>
    </location>
</feature>
<dbReference type="OMA" id="EPNEDYH"/>
<dbReference type="PRINTS" id="PR00929">
    <property type="entry name" value="ATHOOK"/>
</dbReference>
<accession>A0A1X0RXU7</accession>
<feature type="compositionally biased region" description="Polar residues" evidence="1">
    <location>
        <begin position="146"/>
        <end position="156"/>
    </location>
</feature>
<feature type="compositionally biased region" description="Basic and acidic residues" evidence="1">
    <location>
        <begin position="46"/>
        <end position="64"/>
    </location>
</feature>
<feature type="compositionally biased region" description="Acidic residues" evidence="1">
    <location>
        <begin position="233"/>
        <end position="246"/>
    </location>
</feature>
<feature type="compositionally biased region" description="Basic residues" evidence="1">
    <location>
        <begin position="113"/>
        <end position="123"/>
    </location>
</feature>
<dbReference type="Proteomes" id="UP000242381">
    <property type="component" value="Unassembled WGS sequence"/>
</dbReference>
<name>A0A1X0RXU7_RHIZD</name>
<gene>
    <name evidence="2" type="ORF">BCV71DRAFT_11366</name>
</gene>
<proteinExistence type="predicted"/>
<dbReference type="Pfam" id="PF02178">
    <property type="entry name" value="AT_hook"/>
    <property type="match status" value="7"/>
</dbReference>
<dbReference type="InterPro" id="IPR017956">
    <property type="entry name" value="AT_hook_DNA-bd_motif"/>
</dbReference>
<feature type="compositionally biased region" description="Basic residues" evidence="1">
    <location>
        <begin position="70"/>
        <end position="80"/>
    </location>
</feature>
<evidence type="ECO:0000313" key="2">
    <source>
        <dbReference type="EMBL" id="ORE16846.1"/>
    </source>
</evidence>
<organism evidence="2 3">
    <name type="scientific">Rhizopus microsporus</name>
    <dbReference type="NCBI Taxonomy" id="58291"/>
    <lineage>
        <taxon>Eukaryota</taxon>
        <taxon>Fungi</taxon>
        <taxon>Fungi incertae sedis</taxon>
        <taxon>Mucoromycota</taxon>
        <taxon>Mucoromycotina</taxon>
        <taxon>Mucoromycetes</taxon>
        <taxon>Mucorales</taxon>
        <taxon>Mucorineae</taxon>
        <taxon>Rhizopodaceae</taxon>
        <taxon>Rhizopus</taxon>
    </lineage>
</organism>
<reference evidence="2 3" key="1">
    <citation type="journal article" date="2016" name="Proc. Natl. Acad. Sci. U.S.A.">
        <title>Lipid metabolic changes in an early divergent fungus govern the establishment of a mutualistic symbiosis with endobacteria.</title>
        <authorList>
            <person name="Lastovetsky O.A."/>
            <person name="Gaspar M.L."/>
            <person name="Mondo S.J."/>
            <person name="LaButti K.M."/>
            <person name="Sandor L."/>
            <person name="Grigoriev I.V."/>
            <person name="Henry S.A."/>
            <person name="Pawlowska T.E."/>
        </authorList>
    </citation>
    <scope>NUCLEOTIDE SEQUENCE [LARGE SCALE GENOMIC DNA]</scope>
    <source>
        <strain evidence="2 3">ATCC 11559</strain>
    </source>
</reference>
<protein>
    <submittedName>
        <fullName evidence="2">Uncharacterized protein</fullName>
    </submittedName>
</protein>
<dbReference type="GO" id="GO:0003677">
    <property type="term" value="F:DNA binding"/>
    <property type="evidence" value="ECO:0007669"/>
    <property type="project" value="InterPro"/>
</dbReference>
<dbReference type="EMBL" id="KV921373">
    <property type="protein sequence ID" value="ORE16846.1"/>
    <property type="molecule type" value="Genomic_DNA"/>
</dbReference>
<dbReference type="VEuPathDB" id="FungiDB:BCV72DRAFT_93155"/>
<feature type="compositionally biased region" description="Basic residues" evidence="1">
    <location>
        <begin position="15"/>
        <end position="24"/>
    </location>
</feature>